<evidence type="ECO:0000313" key="5">
    <source>
        <dbReference type="EMBL" id="TLD72389.1"/>
    </source>
</evidence>
<evidence type="ECO:0000256" key="3">
    <source>
        <dbReference type="SAM" id="Phobius"/>
    </source>
</evidence>
<dbReference type="PANTHER" id="PTHR48081">
    <property type="entry name" value="AB HYDROLASE SUPERFAMILY PROTEIN C4A8.06C"/>
    <property type="match status" value="1"/>
</dbReference>
<dbReference type="PANTHER" id="PTHR48081:SF30">
    <property type="entry name" value="ACETYL-HYDROLASE LIPR-RELATED"/>
    <property type="match status" value="1"/>
</dbReference>
<proteinExistence type="inferred from homology"/>
<dbReference type="Pfam" id="PF20434">
    <property type="entry name" value="BD-FAE"/>
    <property type="match status" value="1"/>
</dbReference>
<feature type="transmembrane region" description="Helical" evidence="3">
    <location>
        <begin position="43"/>
        <end position="60"/>
    </location>
</feature>
<keyword evidence="3" id="KW-0472">Membrane</keyword>
<evidence type="ECO:0000259" key="4">
    <source>
        <dbReference type="Pfam" id="PF20434"/>
    </source>
</evidence>
<evidence type="ECO:0000313" key="6">
    <source>
        <dbReference type="Proteomes" id="UP000306196"/>
    </source>
</evidence>
<dbReference type="InterPro" id="IPR029058">
    <property type="entry name" value="AB_hydrolase_fold"/>
</dbReference>
<dbReference type="InterPro" id="IPR049492">
    <property type="entry name" value="BD-FAE-like_dom"/>
</dbReference>
<evidence type="ECO:0000256" key="1">
    <source>
        <dbReference type="ARBA" id="ARBA00010515"/>
    </source>
</evidence>
<keyword evidence="6" id="KW-1185">Reference proteome</keyword>
<keyword evidence="3" id="KW-1133">Transmembrane helix</keyword>
<comment type="caution">
    <text evidence="5">The sequence shown here is derived from an EMBL/GenBank/DDBJ whole genome shotgun (WGS) entry which is preliminary data.</text>
</comment>
<keyword evidence="2 5" id="KW-0378">Hydrolase</keyword>
<dbReference type="EMBL" id="VAUV01000002">
    <property type="protein sequence ID" value="TLD72389.1"/>
    <property type="molecule type" value="Genomic_DNA"/>
</dbReference>
<dbReference type="Gene3D" id="3.40.50.1820">
    <property type="entry name" value="alpha/beta hydrolase"/>
    <property type="match status" value="1"/>
</dbReference>
<dbReference type="Proteomes" id="UP000306196">
    <property type="component" value="Unassembled WGS sequence"/>
</dbReference>
<gene>
    <name evidence="5" type="ORF">FEM03_03255</name>
</gene>
<keyword evidence="3" id="KW-0812">Transmembrane</keyword>
<accession>A0A5R8KL44</accession>
<dbReference type="SUPFAM" id="SSF53474">
    <property type="entry name" value="alpha/beta-Hydrolases"/>
    <property type="match status" value="1"/>
</dbReference>
<protein>
    <submittedName>
        <fullName evidence="5">Alpha/beta hydrolase</fullName>
    </submittedName>
</protein>
<feature type="domain" description="BD-FAE-like" evidence="4">
    <location>
        <begin position="96"/>
        <end position="268"/>
    </location>
</feature>
<dbReference type="AlphaFoldDB" id="A0A5R8KL44"/>
<name>A0A5R8KL44_9BACT</name>
<sequence>MESKHQHGSVKTPHPWPSALFTQTFSLQQLQPRIVSSTMFRRFALLFLILTALSPFSLAAQKTATPPPTEKLVYKTIADQSLQLWVWKPAGWKPTDQRNAIVFYHGGGWAKGNPNAFSRQSEKLAQQGMVAISVQYRLTSTKGVEVSDCIKDARSSFRYVRANASRLGIHADKIAAGGGSAGGHLAACLTTIDLNEDTDDLTISTVPAALVLFNPVTNFAFFRARQVAGPRYEAMLKISPHHHLKPQHPPVIIFHGEADTTVPIDTVRVYSARLNELGSECELIAYPDQPHSFFNREPFIWDTLEKTEAFLKKHHLLTPDSSP</sequence>
<organism evidence="5 6">
    <name type="scientific">Phragmitibacter flavus</name>
    <dbReference type="NCBI Taxonomy" id="2576071"/>
    <lineage>
        <taxon>Bacteria</taxon>
        <taxon>Pseudomonadati</taxon>
        <taxon>Verrucomicrobiota</taxon>
        <taxon>Verrucomicrobiia</taxon>
        <taxon>Verrucomicrobiales</taxon>
        <taxon>Verrucomicrobiaceae</taxon>
        <taxon>Phragmitibacter</taxon>
    </lineage>
</organism>
<evidence type="ECO:0000256" key="2">
    <source>
        <dbReference type="ARBA" id="ARBA00022801"/>
    </source>
</evidence>
<reference evidence="5 6" key="1">
    <citation type="submission" date="2019-05" db="EMBL/GenBank/DDBJ databases">
        <title>Verrucobacter flavum gen. nov., sp. nov. a new member of the family Verrucomicrobiaceae.</title>
        <authorList>
            <person name="Szuroczki S."/>
            <person name="Abbaszade G."/>
            <person name="Szabo A."/>
            <person name="Felfoldi T."/>
            <person name="Schumann P."/>
            <person name="Boka K."/>
            <person name="Keki Z."/>
            <person name="Toumi M."/>
            <person name="Toth E."/>
        </authorList>
    </citation>
    <scope>NUCLEOTIDE SEQUENCE [LARGE SCALE GENOMIC DNA]</scope>
    <source>
        <strain evidence="5 6">MG-N-17</strain>
    </source>
</reference>
<comment type="similarity">
    <text evidence="1">Belongs to the 'GDXG' lipolytic enzyme family.</text>
</comment>
<dbReference type="OrthoDB" id="9815425at2"/>
<dbReference type="GO" id="GO:0004806">
    <property type="term" value="F:triacylglycerol lipase activity"/>
    <property type="evidence" value="ECO:0007669"/>
    <property type="project" value="TreeGrafter"/>
</dbReference>
<dbReference type="InterPro" id="IPR050300">
    <property type="entry name" value="GDXG_lipolytic_enzyme"/>
</dbReference>